<evidence type="ECO:0000256" key="1">
    <source>
        <dbReference type="SAM" id="MobiDB-lite"/>
    </source>
</evidence>
<feature type="compositionally biased region" description="Polar residues" evidence="1">
    <location>
        <begin position="1"/>
        <end position="11"/>
    </location>
</feature>
<accession>A0A6L2N5Q6</accession>
<sequence>MAVNNACTTSDIESKQAMSDKAPGGKASNTKIERKHVMLWKVRKANVELFLDQLQVGMTGTIVLMIGRKWDVSAVNGRCLSTDFVVSDAKNDTIMVEFDGSTTIRKALGKTEGFFIYAFELVDFDNIEPTNNKYLIDVSGYVINVGMTTHLNPGSRNLDFYLASHSSFTMIFDDAEIPALKTLRFYENSGVNPKNPSLPVDLSQPRVGTLEKLLMWARNRKNDVMIESTRTKKGWNVTPPNWVAAEYGSGSVTS</sequence>
<feature type="region of interest" description="Disordered" evidence="1">
    <location>
        <begin position="1"/>
        <end position="28"/>
    </location>
</feature>
<dbReference type="EMBL" id="BKCJ010008302">
    <property type="protein sequence ID" value="GEU81531.1"/>
    <property type="molecule type" value="Genomic_DNA"/>
</dbReference>
<gene>
    <name evidence="2" type="ORF">Tci_053509</name>
</gene>
<organism evidence="2">
    <name type="scientific">Tanacetum cinerariifolium</name>
    <name type="common">Dalmatian daisy</name>
    <name type="synonym">Chrysanthemum cinerariifolium</name>
    <dbReference type="NCBI Taxonomy" id="118510"/>
    <lineage>
        <taxon>Eukaryota</taxon>
        <taxon>Viridiplantae</taxon>
        <taxon>Streptophyta</taxon>
        <taxon>Embryophyta</taxon>
        <taxon>Tracheophyta</taxon>
        <taxon>Spermatophyta</taxon>
        <taxon>Magnoliopsida</taxon>
        <taxon>eudicotyledons</taxon>
        <taxon>Gunneridae</taxon>
        <taxon>Pentapetalae</taxon>
        <taxon>asterids</taxon>
        <taxon>campanulids</taxon>
        <taxon>Asterales</taxon>
        <taxon>Asteraceae</taxon>
        <taxon>Asteroideae</taxon>
        <taxon>Anthemideae</taxon>
        <taxon>Anthemidinae</taxon>
        <taxon>Tanacetum</taxon>
    </lineage>
</organism>
<comment type="caution">
    <text evidence="2">The sequence shown here is derived from an EMBL/GenBank/DDBJ whole genome shotgun (WGS) entry which is preliminary data.</text>
</comment>
<proteinExistence type="predicted"/>
<evidence type="ECO:0000313" key="2">
    <source>
        <dbReference type="EMBL" id="GEU81531.1"/>
    </source>
</evidence>
<name>A0A6L2N5Q6_TANCI</name>
<dbReference type="AlphaFoldDB" id="A0A6L2N5Q6"/>
<reference evidence="2" key="1">
    <citation type="journal article" date="2019" name="Sci. Rep.">
        <title>Draft genome of Tanacetum cinerariifolium, the natural source of mosquito coil.</title>
        <authorList>
            <person name="Yamashiro T."/>
            <person name="Shiraishi A."/>
            <person name="Satake H."/>
            <person name="Nakayama K."/>
        </authorList>
    </citation>
    <scope>NUCLEOTIDE SEQUENCE</scope>
</reference>
<protein>
    <submittedName>
        <fullName evidence="2">Uncharacterized protein</fullName>
    </submittedName>
</protein>